<feature type="domain" description="RRM" evidence="4">
    <location>
        <begin position="90"/>
        <end position="167"/>
    </location>
</feature>
<name>A0A336KHS9_CULSO</name>
<dbReference type="SMART" id="SM00360">
    <property type="entry name" value="RRM"/>
    <property type="match status" value="2"/>
</dbReference>
<feature type="compositionally biased region" description="Basic and acidic residues" evidence="3">
    <location>
        <begin position="295"/>
        <end position="313"/>
    </location>
</feature>
<evidence type="ECO:0000259" key="4">
    <source>
        <dbReference type="PROSITE" id="PS50102"/>
    </source>
</evidence>
<feature type="region of interest" description="Disordered" evidence="3">
    <location>
        <begin position="254"/>
        <end position="316"/>
    </location>
</feature>
<dbReference type="SUPFAM" id="SSF54928">
    <property type="entry name" value="RNA-binding domain, RBD"/>
    <property type="match status" value="2"/>
</dbReference>
<dbReference type="EMBL" id="UFQS01000436">
    <property type="protein sequence ID" value="SSX03921.1"/>
    <property type="molecule type" value="Genomic_DNA"/>
</dbReference>
<dbReference type="InterPro" id="IPR012677">
    <property type="entry name" value="Nucleotide-bd_a/b_plait_sf"/>
</dbReference>
<feature type="domain" description="RRM" evidence="4">
    <location>
        <begin position="7"/>
        <end position="84"/>
    </location>
</feature>
<accession>A0A336KHS9</accession>
<organism evidence="5">
    <name type="scientific">Culicoides sonorensis</name>
    <name type="common">Biting midge</name>
    <dbReference type="NCBI Taxonomy" id="179676"/>
    <lineage>
        <taxon>Eukaryota</taxon>
        <taxon>Metazoa</taxon>
        <taxon>Ecdysozoa</taxon>
        <taxon>Arthropoda</taxon>
        <taxon>Hexapoda</taxon>
        <taxon>Insecta</taxon>
        <taxon>Pterygota</taxon>
        <taxon>Neoptera</taxon>
        <taxon>Endopterygota</taxon>
        <taxon>Diptera</taxon>
        <taxon>Nematocera</taxon>
        <taxon>Chironomoidea</taxon>
        <taxon>Ceratopogonidae</taxon>
        <taxon>Ceratopogoninae</taxon>
        <taxon>Culicoides</taxon>
        <taxon>Monoculicoides</taxon>
    </lineage>
</organism>
<dbReference type="InterPro" id="IPR000504">
    <property type="entry name" value="RRM_dom"/>
</dbReference>
<dbReference type="InterPro" id="IPR050441">
    <property type="entry name" value="RBM"/>
</dbReference>
<dbReference type="Pfam" id="PF00076">
    <property type="entry name" value="RRM_1"/>
    <property type="match status" value="2"/>
</dbReference>
<gene>
    <name evidence="5" type="primary">CSON010619</name>
</gene>
<evidence type="ECO:0000256" key="3">
    <source>
        <dbReference type="SAM" id="MobiDB-lite"/>
    </source>
</evidence>
<evidence type="ECO:0000256" key="1">
    <source>
        <dbReference type="ARBA" id="ARBA00022884"/>
    </source>
</evidence>
<evidence type="ECO:0000313" key="6">
    <source>
        <dbReference type="EMBL" id="SSX24286.1"/>
    </source>
</evidence>
<dbReference type="SMART" id="SM00361">
    <property type="entry name" value="RRM_1"/>
    <property type="match status" value="2"/>
</dbReference>
<dbReference type="InterPro" id="IPR003954">
    <property type="entry name" value="RRM_euk-type"/>
</dbReference>
<evidence type="ECO:0000313" key="5">
    <source>
        <dbReference type="EMBL" id="SSX03921.1"/>
    </source>
</evidence>
<dbReference type="Gene3D" id="3.30.70.330">
    <property type="match status" value="2"/>
</dbReference>
<proteinExistence type="predicted"/>
<evidence type="ECO:0000256" key="2">
    <source>
        <dbReference type="PROSITE-ProRule" id="PRU00176"/>
    </source>
</evidence>
<dbReference type="VEuPathDB" id="VectorBase:CSON010619"/>
<dbReference type="PANTHER" id="PTHR48034">
    <property type="entry name" value="TRANSFORMER-2 SEX-DETERMINING PROTEIN-RELATED"/>
    <property type="match status" value="1"/>
</dbReference>
<dbReference type="PROSITE" id="PS50102">
    <property type="entry name" value="RRM"/>
    <property type="match status" value="2"/>
</dbReference>
<dbReference type="CDD" id="cd00590">
    <property type="entry name" value="RRM_SF"/>
    <property type="match status" value="1"/>
</dbReference>
<reference evidence="5" key="1">
    <citation type="submission" date="2018-04" db="EMBL/GenBank/DDBJ databases">
        <authorList>
            <person name="Go L.Y."/>
            <person name="Mitchell J.A."/>
        </authorList>
    </citation>
    <scope>NUCLEOTIDE SEQUENCE</scope>
    <source>
        <tissue evidence="5">Whole organism</tissue>
    </source>
</reference>
<reference evidence="6" key="2">
    <citation type="submission" date="2018-07" db="EMBL/GenBank/DDBJ databases">
        <authorList>
            <person name="Quirk P.G."/>
            <person name="Krulwich T.A."/>
        </authorList>
    </citation>
    <scope>NUCLEOTIDE SEQUENCE</scope>
</reference>
<dbReference type="GO" id="GO:0003723">
    <property type="term" value="F:RNA binding"/>
    <property type="evidence" value="ECO:0007669"/>
    <property type="project" value="UniProtKB-UniRule"/>
</dbReference>
<dbReference type="InterPro" id="IPR035979">
    <property type="entry name" value="RBD_domain_sf"/>
</dbReference>
<feature type="compositionally biased region" description="Basic and acidic residues" evidence="3">
    <location>
        <begin position="271"/>
        <end position="284"/>
    </location>
</feature>
<sequence length="387" mass="44157">MDVNKNSIIFIRNFVSKYNLERKLKEEFAKFGQIEQVHILETPNNEFIGYVGFTEKESANKAVEKMDDAEMPDGKNMKVGILKECNDSINNLYIKNVPNCVDDDVLESLFKKFGNIVSATIMKNYMGESRGFGFVCFEKAVDAAIAKKDMNGLQVGGKTFDISFAQKKESREAFLTAQKKGILLKTETKKMVRLPLEKRIVRPPSKSDLSSCYSVPSLQNIPPYGYMTDWHQNRLMDFAQPMYELNSSFGMLNTGNYQTERSHNDNNNNDQKQKENHKKSEAKKSKSSFKTYTSKKSEADSAKVHKENVKEQKTSNVTKDGKAVLQDILLDKLKKQFPAYATDIMSRLMNRDYKELLRLAGNYRLLYKAANSEVQKIKAAAKSTKRP</sequence>
<protein>
    <submittedName>
        <fullName evidence="5">CSON010619 protein</fullName>
    </submittedName>
</protein>
<keyword evidence="1 2" id="KW-0694">RNA-binding</keyword>
<dbReference type="AlphaFoldDB" id="A0A336KHS9"/>
<dbReference type="EMBL" id="UFQT01000436">
    <property type="protein sequence ID" value="SSX24286.1"/>
    <property type="molecule type" value="Genomic_DNA"/>
</dbReference>